<reference evidence="3" key="1">
    <citation type="submission" date="2020-10" db="EMBL/GenBank/DDBJ databases">
        <authorList>
            <person name="Gilroy R."/>
        </authorList>
    </citation>
    <scope>NUCLEOTIDE SEQUENCE</scope>
    <source>
        <strain evidence="3">CHK188-20938</strain>
    </source>
</reference>
<evidence type="ECO:0000256" key="1">
    <source>
        <dbReference type="ARBA" id="ARBA00022801"/>
    </source>
</evidence>
<organism evidence="3 4">
    <name type="scientific">Candidatus Scatomonas pullistercoris</name>
    <dbReference type="NCBI Taxonomy" id="2840920"/>
    <lineage>
        <taxon>Bacteria</taxon>
        <taxon>Bacillati</taxon>
        <taxon>Bacillota</taxon>
        <taxon>Clostridia</taxon>
        <taxon>Lachnospirales</taxon>
        <taxon>Lachnospiraceae</taxon>
        <taxon>Lachnospiraceae incertae sedis</taxon>
        <taxon>Candidatus Scatomonas</taxon>
    </lineage>
</organism>
<sequence length="275" mass="30691">MRYLEKEIHVKYPADAKKDGYQPVLACYLQNRSADIPGSDRRPAVIICPGGAYRRRSDREGEPVALRFLAEGMQAFVLQYSVEPSEYPCALLELAAAVAVIRENSEAWSVDPGRILVCGFSAGGHLAAALGTLWKEAFIGRALGYGNYQWKPDGMILCYPVISLEEYGHEESRRYLLGSREKELAGKLSLQRRVSADTVPAFIWCTQEDEQVPMENSLLFAAALRANHVSLELHIYEKGEHGLSLCDETTANRPSRIVPDNAGWLGAAVRWIRRH</sequence>
<dbReference type="InterPro" id="IPR029058">
    <property type="entry name" value="AB_hydrolase_fold"/>
</dbReference>
<protein>
    <submittedName>
        <fullName evidence="3">Alpha/beta hydrolase</fullName>
    </submittedName>
</protein>
<dbReference type="InterPro" id="IPR050300">
    <property type="entry name" value="GDXG_lipolytic_enzyme"/>
</dbReference>
<dbReference type="PANTHER" id="PTHR48081:SF6">
    <property type="entry name" value="PEPTIDASE S9 PROLYL OLIGOPEPTIDASE CATALYTIC DOMAIN-CONTAINING PROTEIN"/>
    <property type="match status" value="1"/>
</dbReference>
<dbReference type="SUPFAM" id="SSF53474">
    <property type="entry name" value="alpha/beta-Hydrolases"/>
    <property type="match status" value="1"/>
</dbReference>
<proteinExistence type="predicted"/>
<name>A0A9D1P254_9FIRM</name>
<dbReference type="AlphaFoldDB" id="A0A9D1P254"/>
<gene>
    <name evidence="3" type="ORF">IAB71_01895</name>
</gene>
<dbReference type="InterPro" id="IPR049492">
    <property type="entry name" value="BD-FAE-like_dom"/>
</dbReference>
<evidence type="ECO:0000313" key="3">
    <source>
        <dbReference type="EMBL" id="HIV24530.1"/>
    </source>
</evidence>
<accession>A0A9D1P254</accession>
<dbReference type="GO" id="GO:0016787">
    <property type="term" value="F:hydrolase activity"/>
    <property type="evidence" value="ECO:0007669"/>
    <property type="project" value="UniProtKB-KW"/>
</dbReference>
<dbReference type="Pfam" id="PF20434">
    <property type="entry name" value="BD-FAE"/>
    <property type="match status" value="1"/>
</dbReference>
<dbReference type="EMBL" id="DVOO01000007">
    <property type="protein sequence ID" value="HIV24530.1"/>
    <property type="molecule type" value="Genomic_DNA"/>
</dbReference>
<dbReference type="Proteomes" id="UP000824169">
    <property type="component" value="Unassembled WGS sequence"/>
</dbReference>
<evidence type="ECO:0000313" key="4">
    <source>
        <dbReference type="Proteomes" id="UP000824169"/>
    </source>
</evidence>
<dbReference type="PANTHER" id="PTHR48081">
    <property type="entry name" value="AB HYDROLASE SUPERFAMILY PROTEIN C4A8.06C"/>
    <property type="match status" value="1"/>
</dbReference>
<comment type="caution">
    <text evidence="3">The sequence shown here is derived from an EMBL/GenBank/DDBJ whole genome shotgun (WGS) entry which is preliminary data.</text>
</comment>
<evidence type="ECO:0000259" key="2">
    <source>
        <dbReference type="Pfam" id="PF20434"/>
    </source>
</evidence>
<reference evidence="3" key="2">
    <citation type="journal article" date="2021" name="PeerJ">
        <title>Extensive microbial diversity within the chicken gut microbiome revealed by metagenomics and culture.</title>
        <authorList>
            <person name="Gilroy R."/>
            <person name="Ravi A."/>
            <person name="Getino M."/>
            <person name="Pursley I."/>
            <person name="Horton D.L."/>
            <person name="Alikhan N.F."/>
            <person name="Baker D."/>
            <person name="Gharbi K."/>
            <person name="Hall N."/>
            <person name="Watson M."/>
            <person name="Adriaenssens E.M."/>
            <person name="Foster-Nyarko E."/>
            <person name="Jarju S."/>
            <person name="Secka A."/>
            <person name="Antonio M."/>
            <person name="Oren A."/>
            <person name="Chaudhuri R.R."/>
            <person name="La Ragione R."/>
            <person name="Hildebrand F."/>
            <person name="Pallen M.J."/>
        </authorList>
    </citation>
    <scope>NUCLEOTIDE SEQUENCE</scope>
    <source>
        <strain evidence="3">CHK188-20938</strain>
    </source>
</reference>
<dbReference type="Gene3D" id="3.40.50.1820">
    <property type="entry name" value="alpha/beta hydrolase"/>
    <property type="match status" value="1"/>
</dbReference>
<feature type="domain" description="BD-FAE-like" evidence="2">
    <location>
        <begin position="40"/>
        <end position="224"/>
    </location>
</feature>
<keyword evidence="1 3" id="KW-0378">Hydrolase</keyword>